<protein>
    <submittedName>
        <fullName evidence="2">Unannotated protein</fullName>
    </submittedName>
</protein>
<accession>A0A6J6E2L1</accession>
<dbReference type="InterPro" id="IPR007138">
    <property type="entry name" value="ABM_dom"/>
</dbReference>
<evidence type="ECO:0000259" key="1">
    <source>
        <dbReference type="Pfam" id="PF03992"/>
    </source>
</evidence>
<evidence type="ECO:0000313" key="2">
    <source>
        <dbReference type="EMBL" id="CAB4570497.1"/>
    </source>
</evidence>
<dbReference type="InterPro" id="IPR011008">
    <property type="entry name" value="Dimeric_a/b-barrel"/>
</dbReference>
<dbReference type="SUPFAM" id="SSF54909">
    <property type="entry name" value="Dimeric alpha+beta barrel"/>
    <property type="match status" value="1"/>
</dbReference>
<dbReference type="EMBL" id="CAEZSR010000093">
    <property type="protein sequence ID" value="CAB4570497.1"/>
    <property type="molecule type" value="Genomic_DNA"/>
</dbReference>
<reference evidence="2" key="1">
    <citation type="submission" date="2020-05" db="EMBL/GenBank/DDBJ databases">
        <authorList>
            <person name="Chiriac C."/>
            <person name="Salcher M."/>
            <person name="Ghai R."/>
            <person name="Kavagutti S V."/>
        </authorList>
    </citation>
    <scope>NUCLEOTIDE SEQUENCE</scope>
</reference>
<name>A0A6J6E2L1_9ZZZZ</name>
<proteinExistence type="predicted"/>
<sequence length="103" mass="11114">MTTNTAPAIEIVHLTVATGHEDAFLAERDGMIAAVREVHPGLLHAQLVDLGDGQWIDLVRWRTIDEAHAAAADFPNIPQAGAWAAHIAEVTSMTHGHIAHESR</sequence>
<organism evidence="2">
    <name type="scientific">freshwater metagenome</name>
    <dbReference type="NCBI Taxonomy" id="449393"/>
    <lineage>
        <taxon>unclassified sequences</taxon>
        <taxon>metagenomes</taxon>
        <taxon>ecological metagenomes</taxon>
    </lineage>
</organism>
<dbReference type="AlphaFoldDB" id="A0A6J6E2L1"/>
<gene>
    <name evidence="2" type="ORF">UFOPK1493_02357</name>
</gene>
<dbReference type="Pfam" id="PF03992">
    <property type="entry name" value="ABM"/>
    <property type="match status" value="1"/>
</dbReference>
<feature type="domain" description="ABM" evidence="1">
    <location>
        <begin position="9"/>
        <end position="67"/>
    </location>
</feature>